<feature type="signal peptide" evidence="1">
    <location>
        <begin position="1"/>
        <end position="25"/>
    </location>
</feature>
<dbReference type="Gene3D" id="2.60.40.10">
    <property type="entry name" value="Immunoglobulins"/>
    <property type="match status" value="1"/>
</dbReference>
<protein>
    <submittedName>
        <fullName evidence="4">DUF1593 domain-containing protein</fullName>
    </submittedName>
</protein>
<dbReference type="GO" id="GO:0016799">
    <property type="term" value="F:hydrolase activity, hydrolyzing N-glycosyl compounds"/>
    <property type="evidence" value="ECO:0007669"/>
    <property type="project" value="InterPro"/>
</dbReference>
<evidence type="ECO:0000313" key="4">
    <source>
        <dbReference type="EMBL" id="MXP44569.1"/>
    </source>
</evidence>
<accession>A0A845BAF1</accession>
<dbReference type="Pfam" id="PF07632">
    <property type="entry name" value="Sde182_NH-like"/>
    <property type="match status" value="1"/>
</dbReference>
<dbReference type="OrthoDB" id="253051at2"/>
<dbReference type="Pfam" id="PF21027">
    <property type="entry name" value="Sde0182_C"/>
    <property type="match status" value="1"/>
</dbReference>
<feature type="chain" id="PRO_5032658925" evidence="1">
    <location>
        <begin position="26"/>
        <end position="482"/>
    </location>
</feature>
<dbReference type="Gene3D" id="3.90.245.10">
    <property type="entry name" value="Ribonucleoside hydrolase-like"/>
    <property type="match status" value="1"/>
</dbReference>
<keyword evidence="5" id="KW-1185">Reference proteome</keyword>
<evidence type="ECO:0000259" key="2">
    <source>
        <dbReference type="Pfam" id="PF07632"/>
    </source>
</evidence>
<dbReference type="AlphaFoldDB" id="A0A845BAF1"/>
<reference evidence="4 5" key="1">
    <citation type="submission" date="2019-12" db="EMBL/GenBank/DDBJ databases">
        <title>Genomic-based taxomic classification of the family Erythrobacteraceae.</title>
        <authorList>
            <person name="Xu L."/>
        </authorList>
    </citation>
    <scope>NUCLEOTIDE SEQUENCE [LARGE SCALE GENOMIC DNA]</scope>
    <source>
        <strain evidence="4 5">KCTC 42453</strain>
    </source>
</reference>
<evidence type="ECO:0000313" key="5">
    <source>
        <dbReference type="Proteomes" id="UP000431922"/>
    </source>
</evidence>
<sequence length="482" mass="52880">MNVPLRKMIAVVSLPLALLGMPVLAQSSGAQSRVFVLTDIEADPDDTQSLIRLLLYANEIDVEGMVATTSVHKRTSVSPESLHQVLQHYASVLPNLRQHDPHYPAVEELVATISAAQPVYGMGGVGPRMDSQGSAALLRQIEREDDRPLWIAVWGGANTLAQALYRLRERHSPEVLADIVARLRVYAISDQDDAGPWVRKNFPKLFYIVSPGDNYAASTWIGINSVIGGIDNTTISNRWLAENIQQGHGPLGAAYPDVAWGMEGDTPTFLSLIPNGLNVPDRPDWGGWGGRYELRLPPSLPADTANAGGGLNFHPETRPIWTDTYDAYGPPKRPEFNRSITRGEVVDTSAKATVWRWRDAFQNDFAARMDWTVLPYGEANHPPVVKVKPAEGPTVRSGEGIWVSARGTTDPDGDSLTYFWFHYPEAGTYRGSVSVGTENADGVWIIAPEVTQEETIHIILAVTDKGAPPLTRYARVIVKVKP</sequence>
<gene>
    <name evidence="4" type="ORF">GRI65_08875</name>
</gene>
<dbReference type="InterPro" id="IPR036452">
    <property type="entry name" value="Ribo_hydro-like"/>
</dbReference>
<feature type="domain" description="Cellulose-binding Sde182 C-terminal" evidence="3">
    <location>
        <begin position="402"/>
        <end position="480"/>
    </location>
</feature>
<dbReference type="Proteomes" id="UP000431922">
    <property type="component" value="Unassembled WGS sequence"/>
</dbReference>
<dbReference type="SUPFAM" id="SSF53590">
    <property type="entry name" value="Nucleoside hydrolase"/>
    <property type="match status" value="1"/>
</dbReference>
<feature type="domain" description="Cellulose-binding Sde182 nucleoside hydrolase-like" evidence="2">
    <location>
        <begin position="33"/>
        <end position="292"/>
    </location>
</feature>
<dbReference type="RefSeq" id="WP_160756147.1">
    <property type="nucleotide sequence ID" value="NZ_WTYL01000002.1"/>
</dbReference>
<evidence type="ECO:0000256" key="1">
    <source>
        <dbReference type="SAM" id="SignalP"/>
    </source>
</evidence>
<organism evidence="4 5">
    <name type="scientific">Allopontixanthobacter sediminis</name>
    <dbReference type="NCBI Taxonomy" id="1689985"/>
    <lineage>
        <taxon>Bacteria</taxon>
        <taxon>Pseudomonadati</taxon>
        <taxon>Pseudomonadota</taxon>
        <taxon>Alphaproteobacteria</taxon>
        <taxon>Sphingomonadales</taxon>
        <taxon>Erythrobacteraceae</taxon>
        <taxon>Allopontixanthobacter</taxon>
    </lineage>
</organism>
<evidence type="ECO:0000259" key="3">
    <source>
        <dbReference type="Pfam" id="PF21027"/>
    </source>
</evidence>
<dbReference type="InterPro" id="IPR048527">
    <property type="entry name" value="Sde182_C"/>
</dbReference>
<name>A0A845BAF1_9SPHN</name>
<dbReference type="InterPro" id="IPR013783">
    <property type="entry name" value="Ig-like_fold"/>
</dbReference>
<comment type="caution">
    <text evidence="4">The sequence shown here is derived from an EMBL/GenBank/DDBJ whole genome shotgun (WGS) entry which is preliminary data.</text>
</comment>
<dbReference type="EMBL" id="WTYL01000002">
    <property type="protein sequence ID" value="MXP44569.1"/>
    <property type="molecule type" value="Genomic_DNA"/>
</dbReference>
<keyword evidence="1" id="KW-0732">Signal</keyword>
<proteinExistence type="predicted"/>
<dbReference type="InterPro" id="IPR011483">
    <property type="entry name" value="Sde182_NH-like"/>
</dbReference>